<protein>
    <recommendedName>
        <fullName evidence="5">5-formyltetrahydrofolate cyclo-ligase</fullName>
        <ecNumber evidence="5">6.3.3.2</ecNumber>
    </recommendedName>
</protein>
<dbReference type="AlphaFoldDB" id="A0A9W6P443"/>
<evidence type="ECO:0000313" key="6">
    <source>
        <dbReference type="EMBL" id="GLU46949.1"/>
    </source>
</evidence>
<keyword evidence="7" id="KW-1185">Reference proteome</keyword>
<dbReference type="Gene3D" id="3.40.50.10420">
    <property type="entry name" value="NagB/RpiA/CoA transferase-like"/>
    <property type="match status" value="1"/>
</dbReference>
<sequence length="194" mass="20429">MNDGEESKRELRGRLLKARRALGEAARGAAGPSVRDALLPRFTAGETVAAYYSVGTEPDTHPLVARLRLHGVRVLLPLFLADGELDWAEYTGVGSLAPAGHGLLEPTGPRLGMDAVRDVAAVLCPALAVDRAGFRLGRGAGCYDRALGRVGPRTPTLAVVYDSEVLDTVPTEDHDRPVGGVVTPGGGVRLFRDG</sequence>
<dbReference type="GO" id="GO:0035999">
    <property type="term" value="P:tetrahydrofolate interconversion"/>
    <property type="evidence" value="ECO:0007669"/>
    <property type="project" value="TreeGrafter"/>
</dbReference>
<dbReference type="PIRSF" id="PIRSF006806">
    <property type="entry name" value="FTHF_cligase"/>
    <property type="match status" value="1"/>
</dbReference>
<keyword evidence="5" id="KW-0479">Metal-binding</keyword>
<evidence type="ECO:0000256" key="3">
    <source>
        <dbReference type="ARBA" id="ARBA00022840"/>
    </source>
</evidence>
<proteinExistence type="inferred from homology"/>
<dbReference type="GO" id="GO:0009396">
    <property type="term" value="P:folic acid-containing compound biosynthetic process"/>
    <property type="evidence" value="ECO:0007669"/>
    <property type="project" value="TreeGrafter"/>
</dbReference>
<dbReference type="GO" id="GO:0030272">
    <property type="term" value="F:5-formyltetrahydrofolate cyclo-ligase activity"/>
    <property type="evidence" value="ECO:0007669"/>
    <property type="project" value="UniProtKB-EC"/>
</dbReference>
<gene>
    <name evidence="6" type="ORF">Nans01_13000</name>
</gene>
<comment type="cofactor">
    <cofactor evidence="5">
        <name>Mg(2+)</name>
        <dbReference type="ChEBI" id="CHEBI:18420"/>
    </cofactor>
</comment>
<comment type="catalytic activity">
    <reaction evidence="5">
        <text>(6S)-5-formyl-5,6,7,8-tetrahydrofolate + ATP = (6R)-5,10-methenyltetrahydrofolate + ADP + phosphate</text>
        <dbReference type="Rhea" id="RHEA:10488"/>
        <dbReference type="ChEBI" id="CHEBI:30616"/>
        <dbReference type="ChEBI" id="CHEBI:43474"/>
        <dbReference type="ChEBI" id="CHEBI:57455"/>
        <dbReference type="ChEBI" id="CHEBI:57457"/>
        <dbReference type="ChEBI" id="CHEBI:456216"/>
        <dbReference type="EC" id="6.3.3.2"/>
    </reaction>
</comment>
<evidence type="ECO:0000256" key="4">
    <source>
        <dbReference type="PIRSR" id="PIRSR006806-1"/>
    </source>
</evidence>
<dbReference type="PANTHER" id="PTHR23407:SF1">
    <property type="entry name" value="5-FORMYLTETRAHYDROFOLATE CYCLO-LIGASE"/>
    <property type="match status" value="1"/>
</dbReference>
<keyword evidence="3 4" id="KW-0067">ATP-binding</keyword>
<evidence type="ECO:0000313" key="7">
    <source>
        <dbReference type="Proteomes" id="UP001165092"/>
    </source>
</evidence>
<evidence type="ECO:0000256" key="2">
    <source>
        <dbReference type="ARBA" id="ARBA00022741"/>
    </source>
</evidence>
<comment type="similarity">
    <text evidence="1 5">Belongs to the 5-formyltetrahydrofolate cyclo-ligase family.</text>
</comment>
<dbReference type="GO" id="GO:0005524">
    <property type="term" value="F:ATP binding"/>
    <property type="evidence" value="ECO:0007669"/>
    <property type="project" value="UniProtKB-KW"/>
</dbReference>
<dbReference type="EMBL" id="BSQG01000001">
    <property type="protein sequence ID" value="GLU46949.1"/>
    <property type="molecule type" value="Genomic_DNA"/>
</dbReference>
<keyword evidence="2 4" id="KW-0547">Nucleotide-binding</keyword>
<dbReference type="PANTHER" id="PTHR23407">
    <property type="entry name" value="ATPASE INHIBITOR/5-FORMYLTETRAHYDROFOLATE CYCLO-LIGASE"/>
    <property type="match status" value="1"/>
</dbReference>
<dbReference type="NCBIfam" id="TIGR02727">
    <property type="entry name" value="MTHFS_bact"/>
    <property type="match status" value="1"/>
</dbReference>
<name>A0A9W6P443_9ACTN</name>
<feature type="binding site" evidence="4">
    <location>
        <position position="57"/>
    </location>
    <ligand>
        <name>substrate</name>
    </ligand>
</feature>
<dbReference type="RefSeq" id="WP_285757779.1">
    <property type="nucleotide sequence ID" value="NZ_BSQG01000001.1"/>
</dbReference>
<dbReference type="GO" id="GO:0046872">
    <property type="term" value="F:metal ion binding"/>
    <property type="evidence" value="ECO:0007669"/>
    <property type="project" value="UniProtKB-KW"/>
</dbReference>
<organism evidence="6 7">
    <name type="scientific">Nocardiopsis ansamitocini</name>
    <dbReference type="NCBI Taxonomy" id="1670832"/>
    <lineage>
        <taxon>Bacteria</taxon>
        <taxon>Bacillati</taxon>
        <taxon>Actinomycetota</taxon>
        <taxon>Actinomycetes</taxon>
        <taxon>Streptosporangiales</taxon>
        <taxon>Nocardiopsidaceae</taxon>
        <taxon>Nocardiopsis</taxon>
    </lineage>
</organism>
<feature type="binding site" evidence="4">
    <location>
        <begin position="135"/>
        <end position="143"/>
    </location>
    <ligand>
        <name>ATP</name>
        <dbReference type="ChEBI" id="CHEBI:30616"/>
    </ligand>
</feature>
<dbReference type="Proteomes" id="UP001165092">
    <property type="component" value="Unassembled WGS sequence"/>
</dbReference>
<reference evidence="6" key="1">
    <citation type="submission" date="2023-02" db="EMBL/GenBank/DDBJ databases">
        <title>Nocardiopsis ansamitocini NBRC 112285.</title>
        <authorList>
            <person name="Ichikawa N."/>
            <person name="Sato H."/>
            <person name="Tonouchi N."/>
        </authorList>
    </citation>
    <scope>NUCLEOTIDE SEQUENCE</scope>
    <source>
        <strain evidence="6">NBRC 112285</strain>
    </source>
</reference>
<feature type="binding site" evidence="4">
    <location>
        <begin position="8"/>
        <end position="12"/>
    </location>
    <ligand>
        <name>ATP</name>
        <dbReference type="ChEBI" id="CHEBI:30616"/>
    </ligand>
</feature>
<dbReference type="EC" id="6.3.3.2" evidence="5"/>
<comment type="caution">
    <text evidence="6">The sequence shown here is derived from an EMBL/GenBank/DDBJ whole genome shotgun (WGS) entry which is preliminary data.</text>
</comment>
<dbReference type="Pfam" id="PF01812">
    <property type="entry name" value="5-FTHF_cyc-lig"/>
    <property type="match status" value="1"/>
</dbReference>
<dbReference type="InterPro" id="IPR024185">
    <property type="entry name" value="FTHF_cligase-like_sf"/>
</dbReference>
<evidence type="ECO:0000256" key="5">
    <source>
        <dbReference type="RuleBase" id="RU361279"/>
    </source>
</evidence>
<dbReference type="InterPro" id="IPR037171">
    <property type="entry name" value="NagB/RpiA_transferase-like"/>
</dbReference>
<keyword evidence="5" id="KW-0460">Magnesium</keyword>
<accession>A0A9W6P443</accession>
<dbReference type="SUPFAM" id="SSF100950">
    <property type="entry name" value="NagB/RpiA/CoA transferase-like"/>
    <property type="match status" value="1"/>
</dbReference>
<evidence type="ECO:0000256" key="1">
    <source>
        <dbReference type="ARBA" id="ARBA00010638"/>
    </source>
</evidence>
<dbReference type="InterPro" id="IPR002698">
    <property type="entry name" value="FTHF_cligase"/>
</dbReference>